<accession>A0A9Q0GXW3</accession>
<sequence>MAFSFSNCRERLVLLILDWQFVNSHLVHSVRRLYRPWNGQTYKHRSGTLHVARSAPTSGMTKVVLMGQADTHSSLAAVVVGDLSTAPVSPDIDYVQGSTLGKIEYHRVNITLSYECNSRGIDHYSFYSKAENCCSLERRSAEVVPTIEVRVWD</sequence>
<organism evidence="1 2">
    <name type="scientific">Protea cynaroides</name>
    <dbReference type="NCBI Taxonomy" id="273540"/>
    <lineage>
        <taxon>Eukaryota</taxon>
        <taxon>Viridiplantae</taxon>
        <taxon>Streptophyta</taxon>
        <taxon>Embryophyta</taxon>
        <taxon>Tracheophyta</taxon>
        <taxon>Spermatophyta</taxon>
        <taxon>Magnoliopsida</taxon>
        <taxon>Proteales</taxon>
        <taxon>Proteaceae</taxon>
        <taxon>Protea</taxon>
    </lineage>
</organism>
<protein>
    <submittedName>
        <fullName evidence="1">Uncharacterized protein</fullName>
    </submittedName>
</protein>
<gene>
    <name evidence="1" type="ORF">NE237_011406</name>
</gene>
<reference evidence="1" key="1">
    <citation type="journal article" date="2023" name="Plant J.">
        <title>The genome of the king protea, Protea cynaroides.</title>
        <authorList>
            <person name="Chang J."/>
            <person name="Duong T.A."/>
            <person name="Schoeman C."/>
            <person name="Ma X."/>
            <person name="Roodt D."/>
            <person name="Barker N."/>
            <person name="Li Z."/>
            <person name="Van de Peer Y."/>
            <person name="Mizrachi E."/>
        </authorList>
    </citation>
    <scope>NUCLEOTIDE SEQUENCE</scope>
    <source>
        <tissue evidence="1">Young leaves</tissue>
    </source>
</reference>
<name>A0A9Q0GXW3_9MAGN</name>
<dbReference type="EMBL" id="JAMYWD010000011">
    <property type="protein sequence ID" value="KAJ4954623.1"/>
    <property type="molecule type" value="Genomic_DNA"/>
</dbReference>
<comment type="caution">
    <text evidence="1">The sequence shown here is derived from an EMBL/GenBank/DDBJ whole genome shotgun (WGS) entry which is preliminary data.</text>
</comment>
<evidence type="ECO:0000313" key="2">
    <source>
        <dbReference type="Proteomes" id="UP001141806"/>
    </source>
</evidence>
<proteinExistence type="predicted"/>
<evidence type="ECO:0000313" key="1">
    <source>
        <dbReference type="EMBL" id="KAJ4954623.1"/>
    </source>
</evidence>
<keyword evidence="2" id="KW-1185">Reference proteome</keyword>
<dbReference type="OrthoDB" id="10592763at2759"/>
<dbReference type="Proteomes" id="UP001141806">
    <property type="component" value="Unassembled WGS sequence"/>
</dbReference>
<dbReference type="AlphaFoldDB" id="A0A9Q0GXW3"/>